<dbReference type="Proteomes" id="UP000310016">
    <property type="component" value="Unassembled WGS sequence"/>
</dbReference>
<gene>
    <name evidence="2" type="ORF">FAZ21_08885</name>
</gene>
<feature type="domain" description="GP-PDE" evidence="1">
    <location>
        <begin position="24"/>
        <end position="242"/>
    </location>
</feature>
<sequence>MPVSDLTLHDVTSSQPGRECSGFMRLIAHRGLSRSAPENTLAAFASALSVGFHGIETDVRLSSEGELILYHDRISRLGLPVAAMTRAELSQSEGYLVPTLTEALDAFPDALWNIELKAAAAAVPLMALLKQMSGRRQVIVTSLRHELMPVAAETLQFECGLIVWHRPIALNSLLYAAMPHQRLRILVWHYEAMDLTLLQQANALGFRNYIFGAQNQHEHAMCAELGMHGVITDYPEFVGLDCAPSLQ</sequence>
<dbReference type="GO" id="GO:0008081">
    <property type="term" value="F:phosphoric diester hydrolase activity"/>
    <property type="evidence" value="ECO:0007669"/>
    <property type="project" value="InterPro"/>
</dbReference>
<dbReference type="OrthoDB" id="9795622at2"/>
<dbReference type="Gene3D" id="3.20.20.190">
    <property type="entry name" value="Phosphatidylinositol (PI) phosphodiesterase"/>
    <property type="match status" value="1"/>
</dbReference>
<evidence type="ECO:0000259" key="1">
    <source>
        <dbReference type="PROSITE" id="PS51704"/>
    </source>
</evidence>
<organism evidence="2 3">
    <name type="scientific">Chitiniphilus eburneus</name>
    <dbReference type="NCBI Taxonomy" id="2571148"/>
    <lineage>
        <taxon>Bacteria</taxon>
        <taxon>Pseudomonadati</taxon>
        <taxon>Pseudomonadota</taxon>
        <taxon>Betaproteobacteria</taxon>
        <taxon>Neisseriales</taxon>
        <taxon>Chitinibacteraceae</taxon>
        <taxon>Chitiniphilus</taxon>
    </lineage>
</organism>
<dbReference type="Pfam" id="PF03009">
    <property type="entry name" value="GDPD"/>
    <property type="match status" value="1"/>
</dbReference>
<dbReference type="PANTHER" id="PTHR46211:SF14">
    <property type="entry name" value="GLYCEROPHOSPHODIESTER PHOSPHODIESTERASE"/>
    <property type="match status" value="1"/>
</dbReference>
<accession>A0A4U0PZG3</accession>
<dbReference type="InterPro" id="IPR017946">
    <property type="entry name" value="PLC-like_Pdiesterase_TIM-brl"/>
</dbReference>
<dbReference type="InterPro" id="IPR030395">
    <property type="entry name" value="GP_PDE_dom"/>
</dbReference>
<proteinExistence type="predicted"/>
<protein>
    <submittedName>
        <fullName evidence="2">Glycerophosphodiester phosphodiesterase</fullName>
    </submittedName>
</protein>
<dbReference type="AlphaFoldDB" id="A0A4U0PZG3"/>
<reference evidence="2 3" key="1">
    <citation type="submission" date="2019-04" db="EMBL/GenBank/DDBJ databases">
        <title>Chitiniphilus eburnea sp. nov., a novel chitinolytic bacterium isolated from aquaculture sludge.</title>
        <authorList>
            <person name="Sheng M."/>
        </authorList>
    </citation>
    <scope>NUCLEOTIDE SEQUENCE [LARGE SCALE GENOMIC DNA]</scope>
    <source>
        <strain evidence="2 3">HX-2-15</strain>
    </source>
</reference>
<dbReference type="CDD" id="cd08556">
    <property type="entry name" value="GDPD"/>
    <property type="match status" value="1"/>
</dbReference>
<evidence type="ECO:0000313" key="2">
    <source>
        <dbReference type="EMBL" id="TJZ74061.1"/>
    </source>
</evidence>
<dbReference type="PANTHER" id="PTHR46211">
    <property type="entry name" value="GLYCEROPHOSPHORYL DIESTER PHOSPHODIESTERASE"/>
    <property type="match status" value="1"/>
</dbReference>
<dbReference type="EMBL" id="SUMF01000007">
    <property type="protein sequence ID" value="TJZ74061.1"/>
    <property type="molecule type" value="Genomic_DNA"/>
</dbReference>
<dbReference type="PROSITE" id="PS51704">
    <property type="entry name" value="GP_PDE"/>
    <property type="match status" value="1"/>
</dbReference>
<evidence type="ECO:0000313" key="3">
    <source>
        <dbReference type="Proteomes" id="UP000310016"/>
    </source>
</evidence>
<keyword evidence="3" id="KW-1185">Reference proteome</keyword>
<dbReference type="GO" id="GO:0006629">
    <property type="term" value="P:lipid metabolic process"/>
    <property type="evidence" value="ECO:0007669"/>
    <property type="project" value="InterPro"/>
</dbReference>
<dbReference type="SUPFAM" id="SSF51695">
    <property type="entry name" value="PLC-like phosphodiesterases"/>
    <property type="match status" value="1"/>
</dbReference>
<comment type="caution">
    <text evidence="2">The sequence shown here is derived from an EMBL/GenBank/DDBJ whole genome shotgun (WGS) entry which is preliminary data.</text>
</comment>
<name>A0A4U0PZG3_9NEIS</name>